<evidence type="ECO:0000256" key="1">
    <source>
        <dbReference type="ARBA" id="ARBA00004141"/>
    </source>
</evidence>
<feature type="transmembrane region" description="Helical" evidence="6">
    <location>
        <begin position="121"/>
        <end position="138"/>
    </location>
</feature>
<feature type="transmembrane region" description="Helical" evidence="6">
    <location>
        <begin position="212"/>
        <end position="234"/>
    </location>
</feature>
<dbReference type="Pfam" id="PF00892">
    <property type="entry name" value="EamA"/>
    <property type="match status" value="2"/>
</dbReference>
<dbReference type="SUPFAM" id="SSF103481">
    <property type="entry name" value="Multidrug resistance efflux transporter EmrE"/>
    <property type="match status" value="2"/>
</dbReference>
<organism evidence="8 9">
    <name type="scientific">Viridibacterium curvum</name>
    <dbReference type="NCBI Taxonomy" id="1101404"/>
    <lineage>
        <taxon>Bacteria</taxon>
        <taxon>Pseudomonadati</taxon>
        <taxon>Pseudomonadota</taxon>
        <taxon>Betaproteobacteria</taxon>
        <taxon>Rhodocyclales</taxon>
        <taxon>Rhodocyclaceae</taxon>
        <taxon>Viridibacterium</taxon>
    </lineage>
</organism>
<evidence type="ECO:0000313" key="8">
    <source>
        <dbReference type="EMBL" id="GAA5162682.1"/>
    </source>
</evidence>
<evidence type="ECO:0000256" key="3">
    <source>
        <dbReference type="ARBA" id="ARBA00022692"/>
    </source>
</evidence>
<proteinExistence type="inferred from homology"/>
<feature type="transmembrane region" description="Helical" evidence="6">
    <location>
        <begin position="268"/>
        <end position="284"/>
    </location>
</feature>
<evidence type="ECO:0000256" key="5">
    <source>
        <dbReference type="ARBA" id="ARBA00023136"/>
    </source>
</evidence>
<name>A0ABP9QJ60_9RHOO</name>
<evidence type="ECO:0000313" key="9">
    <source>
        <dbReference type="Proteomes" id="UP001500547"/>
    </source>
</evidence>
<gene>
    <name evidence="8" type="ORF">GCM10025770_13710</name>
</gene>
<dbReference type="InterPro" id="IPR037185">
    <property type="entry name" value="EmrE-like"/>
</dbReference>
<evidence type="ECO:0000256" key="4">
    <source>
        <dbReference type="ARBA" id="ARBA00022989"/>
    </source>
</evidence>
<sequence>MLDRAIAPLFVFLWSTGFIGARLGLPYTEPLTYLVTRYGLVIALMLLAALIFRAPWPQSRRAVLHIAVAGLLLQASYLGGVFMSIKMGLPTGLTALIVGLQPIVTALGAGWLLGEAVNRRQWLGLALGFAGLVLVVVYSRTPGFGNRWPWTALLPSLVALVGITAGTLYQKRFCPKFDLRSGAVIQFSASLLLSLPLALGTERMEIDWTGEFIFALAWSVLMLSLGAISLLNILIRRGSAVQVTRLFYLTPGVTALMGWLMFDERLAPLAVAGMGLAAWGVWLSRAPQTR</sequence>
<protein>
    <submittedName>
        <fullName evidence="8">DMT family transporter</fullName>
    </submittedName>
</protein>
<feature type="transmembrane region" description="Helical" evidence="6">
    <location>
        <begin position="34"/>
        <end position="52"/>
    </location>
</feature>
<dbReference type="InterPro" id="IPR050638">
    <property type="entry name" value="AA-Vitamin_Transporters"/>
</dbReference>
<keyword evidence="9" id="KW-1185">Reference proteome</keyword>
<comment type="subcellular location">
    <subcellularLocation>
        <location evidence="1">Membrane</location>
        <topology evidence="1">Multi-pass membrane protein</topology>
    </subcellularLocation>
</comment>
<dbReference type="PANTHER" id="PTHR32322:SF2">
    <property type="entry name" value="EAMA DOMAIN-CONTAINING PROTEIN"/>
    <property type="match status" value="1"/>
</dbReference>
<evidence type="ECO:0000256" key="2">
    <source>
        <dbReference type="ARBA" id="ARBA00007362"/>
    </source>
</evidence>
<reference evidence="9" key="1">
    <citation type="journal article" date="2019" name="Int. J. Syst. Evol. Microbiol.">
        <title>The Global Catalogue of Microorganisms (GCM) 10K type strain sequencing project: providing services to taxonomists for standard genome sequencing and annotation.</title>
        <authorList>
            <consortium name="The Broad Institute Genomics Platform"/>
            <consortium name="The Broad Institute Genome Sequencing Center for Infectious Disease"/>
            <person name="Wu L."/>
            <person name="Ma J."/>
        </authorList>
    </citation>
    <scope>NUCLEOTIDE SEQUENCE [LARGE SCALE GENOMIC DNA]</scope>
    <source>
        <strain evidence="9">JCM 18715</strain>
    </source>
</reference>
<comment type="similarity">
    <text evidence="2">Belongs to the EamA transporter family.</text>
</comment>
<dbReference type="InterPro" id="IPR000620">
    <property type="entry name" value="EamA_dom"/>
</dbReference>
<evidence type="ECO:0000259" key="7">
    <source>
        <dbReference type="Pfam" id="PF00892"/>
    </source>
</evidence>
<accession>A0ABP9QJ60</accession>
<feature type="transmembrane region" description="Helical" evidence="6">
    <location>
        <begin position="64"/>
        <end position="85"/>
    </location>
</feature>
<dbReference type="PANTHER" id="PTHR32322">
    <property type="entry name" value="INNER MEMBRANE TRANSPORTER"/>
    <property type="match status" value="1"/>
</dbReference>
<dbReference type="Proteomes" id="UP001500547">
    <property type="component" value="Unassembled WGS sequence"/>
</dbReference>
<feature type="domain" description="EamA" evidence="7">
    <location>
        <begin position="157"/>
        <end position="284"/>
    </location>
</feature>
<keyword evidence="4 6" id="KW-1133">Transmembrane helix</keyword>
<comment type="caution">
    <text evidence="8">The sequence shown here is derived from an EMBL/GenBank/DDBJ whole genome shotgun (WGS) entry which is preliminary data.</text>
</comment>
<feature type="transmembrane region" description="Helical" evidence="6">
    <location>
        <begin position="246"/>
        <end position="262"/>
    </location>
</feature>
<dbReference type="RefSeq" id="WP_345532136.1">
    <property type="nucleotide sequence ID" value="NZ_BAABLD010000007.1"/>
</dbReference>
<keyword evidence="5 6" id="KW-0472">Membrane</keyword>
<keyword evidence="3 6" id="KW-0812">Transmembrane</keyword>
<feature type="transmembrane region" description="Helical" evidence="6">
    <location>
        <begin position="150"/>
        <end position="169"/>
    </location>
</feature>
<feature type="domain" description="EamA" evidence="7">
    <location>
        <begin position="9"/>
        <end position="136"/>
    </location>
</feature>
<feature type="transmembrane region" description="Helical" evidence="6">
    <location>
        <begin position="181"/>
        <end position="200"/>
    </location>
</feature>
<evidence type="ECO:0000256" key="6">
    <source>
        <dbReference type="SAM" id="Phobius"/>
    </source>
</evidence>
<feature type="transmembrane region" description="Helical" evidence="6">
    <location>
        <begin position="91"/>
        <end position="114"/>
    </location>
</feature>
<dbReference type="EMBL" id="BAABLD010000007">
    <property type="protein sequence ID" value="GAA5162682.1"/>
    <property type="molecule type" value="Genomic_DNA"/>
</dbReference>